<dbReference type="Proteomes" id="UP000468581">
    <property type="component" value="Unassembled WGS sequence"/>
</dbReference>
<dbReference type="PROSITE" id="PS51352">
    <property type="entry name" value="THIOREDOXIN_2"/>
    <property type="match status" value="1"/>
</dbReference>
<dbReference type="Gene3D" id="3.40.30.10">
    <property type="entry name" value="Glutaredoxin"/>
    <property type="match status" value="1"/>
</dbReference>
<dbReference type="InterPro" id="IPR036249">
    <property type="entry name" value="Thioredoxin-like_sf"/>
</dbReference>
<dbReference type="GO" id="GO:0016491">
    <property type="term" value="F:oxidoreductase activity"/>
    <property type="evidence" value="ECO:0007669"/>
    <property type="project" value="InterPro"/>
</dbReference>
<dbReference type="Pfam" id="PF00578">
    <property type="entry name" value="AhpC-TSA"/>
    <property type="match status" value="1"/>
</dbReference>
<gene>
    <name evidence="2" type="ORF">GWK08_02660</name>
</gene>
<dbReference type="PANTHER" id="PTHR42852">
    <property type="entry name" value="THIOL:DISULFIDE INTERCHANGE PROTEIN DSBE"/>
    <property type="match status" value="1"/>
</dbReference>
<dbReference type="InterPro" id="IPR013766">
    <property type="entry name" value="Thioredoxin_domain"/>
</dbReference>
<protein>
    <submittedName>
        <fullName evidence="2">Redoxin domain-containing protein</fullName>
    </submittedName>
</protein>
<dbReference type="InterPro" id="IPR000866">
    <property type="entry name" value="AhpC/TSA"/>
</dbReference>
<dbReference type="RefSeq" id="WP_163605354.1">
    <property type="nucleotide sequence ID" value="NZ_JAABOO010000001.1"/>
</dbReference>
<sequence length="184" mass="21799">MKRLYIFAFFVFLISCKTEDSKPEKAENKEDVSLLEPKEVLAEDSLSVAVYNFDGLEPLLNKKDDKTYIINFWATWCKPCIKELPYFEKINAEYKNKKVEVILVSMDFPKMYKSHLIPFIEKRGLQSRVVALDDPKQNTWIPKVNEDWSGAIPATLIYNKDKREFYERSFEYEELENTVQQFLK</sequence>
<name>A0A6P0UKB3_9FLAO</name>
<dbReference type="PROSITE" id="PS51257">
    <property type="entry name" value="PROKAR_LIPOPROTEIN"/>
    <property type="match status" value="1"/>
</dbReference>
<dbReference type="InterPro" id="IPR050553">
    <property type="entry name" value="Thioredoxin_ResA/DsbE_sf"/>
</dbReference>
<evidence type="ECO:0000313" key="3">
    <source>
        <dbReference type="Proteomes" id="UP000468581"/>
    </source>
</evidence>
<dbReference type="SUPFAM" id="SSF52833">
    <property type="entry name" value="Thioredoxin-like"/>
    <property type="match status" value="1"/>
</dbReference>
<organism evidence="2 3">
    <name type="scientific">Leptobacterium flavescens</name>
    <dbReference type="NCBI Taxonomy" id="472055"/>
    <lineage>
        <taxon>Bacteria</taxon>
        <taxon>Pseudomonadati</taxon>
        <taxon>Bacteroidota</taxon>
        <taxon>Flavobacteriia</taxon>
        <taxon>Flavobacteriales</taxon>
        <taxon>Flavobacteriaceae</taxon>
        <taxon>Leptobacterium</taxon>
    </lineage>
</organism>
<dbReference type="GO" id="GO:0016209">
    <property type="term" value="F:antioxidant activity"/>
    <property type="evidence" value="ECO:0007669"/>
    <property type="project" value="InterPro"/>
</dbReference>
<dbReference type="PANTHER" id="PTHR42852:SF13">
    <property type="entry name" value="PROTEIN DIPZ"/>
    <property type="match status" value="1"/>
</dbReference>
<comment type="caution">
    <text evidence="2">The sequence shown here is derived from an EMBL/GenBank/DDBJ whole genome shotgun (WGS) entry which is preliminary data.</text>
</comment>
<dbReference type="EMBL" id="JAABOO010000001">
    <property type="protein sequence ID" value="NER12328.1"/>
    <property type="molecule type" value="Genomic_DNA"/>
</dbReference>
<dbReference type="CDD" id="cd02966">
    <property type="entry name" value="TlpA_like_family"/>
    <property type="match status" value="1"/>
</dbReference>
<evidence type="ECO:0000313" key="2">
    <source>
        <dbReference type="EMBL" id="NER12328.1"/>
    </source>
</evidence>
<feature type="domain" description="Thioredoxin" evidence="1">
    <location>
        <begin position="16"/>
        <end position="184"/>
    </location>
</feature>
<proteinExistence type="predicted"/>
<dbReference type="AlphaFoldDB" id="A0A6P0UKB3"/>
<accession>A0A6P0UKB3</accession>
<keyword evidence="3" id="KW-1185">Reference proteome</keyword>
<evidence type="ECO:0000259" key="1">
    <source>
        <dbReference type="PROSITE" id="PS51352"/>
    </source>
</evidence>
<reference evidence="2 3" key="1">
    <citation type="submission" date="2020-01" db="EMBL/GenBank/DDBJ databases">
        <title>Leptobacterium flavescens.</title>
        <authorList>
            <person name="Wang G."/>
        </authorList>
    </citation>
    <scope>NUCLEOTIDE SEQUENCE [LARGE SCALE GENOMIC DNA]</scope>
    <source>
        <strain evidence="2 3">KCTC 22160</strain>
    </source>
</reference>